<evidence type="ECO:0000313" key="2">
    <source>
        <dbReference type="EMBL" id="NNJ26626.1"/>
    </source>
</evidence>
<sequence length="199" mass="23087">MPPYRYRDLTAEQQVDAVRDRLDRGHPAHEPPHPDQGTGWYFITAACFEHRRRFEQPAELAALAFRLGEALRGAGYGCGGWVVLPNHYHLLVHAPALTGFGRVLGRVHARSAAYANERDGTPGRQVWYRYSDRKVRSERHFGACLHYLFLNPVKHGYVDDPRSWRWSSLGEWLSRNGEQRFVDLQENYPLREFGRGWDD</sequence>
<name>A0ABX1VII5_9PLAN</name>
<dbReference type="RefSeq" id="WP_171187798.1">
    <property type="nucleotide sequence ID" value="NZ_WTPX01000088.1"/>
</dbReference>
<gene>
    <name evidence="2" type="ORF">LzC2_27150</name>
</gene>
<dbReference type="InterPro" id="IPR052715">
    <property type="entry name" value="RAYT_transposase"/>
</dbReference>
<reference evidence="2 3" key="1">
    <citation type="journal article" date="2020" name="Syst. Appl. Microbiol.">
        <title>Alienimonas chondri sp. nov., a novel planctomycete isolated from the biofilm of the red alga Chondrus crispus.</title>
        <authorList>
            <person name="Vitorino I."/>
            <person name="Albuquerque L."/>
            <person name="Wiegand S."/>
            <person name="Kallscheuer N."/>
            <person name="da Costa M.S."/>
            <person name="Lobo-da-Cunha A."/>
            <person name="Jogler C."/>
            <person name="Lage O.M."/>
        </authorList>
    </citation>
    <scope>NUCLEOTIDE SEQUENCE [LARGE SCALE GENOMIC DNA]</scope>
    <source>
        <strain evidence="2 3">LzC2</strain>
    </source>
</reference>
<evidence type="ECO:0000313" key="3">
    <source>
        <dbReference type="Proteomes" id="UP000609651"/>
    </source>
</evidence>
<protein>
    <recommendedName>
        <fullName evidence="1">Transposase IS200-like domain-containing protein</fullName>
    </recommendedName>
</protein>
<dbReference type="Proteomes" id="UP000609651">
    <property type="component" value="Unassembled WGS sequence"/>
</dbReference>
<proteinExistence type="predicted"/>
<keyword evidence="3" id="KW-1185">Reference proteome</keyword>
<accession>A0ABX1VII5</accession>
<dbReference type="InterPro" id="IPR036515">
    <property type="entry name" value="Transposase_17_sf"/>
</dbReference>
<evidence type="ECO:0000259" key="1">
    <source>
        <dbReference type="SMART" id="SM01321"/>
    </source>
</evidence>
<dbReference type="PANTHER" id="PTHR36966">
    <property type="entry name" value="REP-ASSOCIATED TYROSINE TRANSPOSASE"/>
    <property type="match status" value="1"/>
</dbReference>
<dbReference type="NCBIfam" id="NF047646">
    <property type="entry name" value="REP_Tyr_transpos"/>
    <property type="match status" value="1"/>
</dbReference>
<dbReference type="PANTHER" id="PTHR36966:SF1">
    <property type="entry name" value="REP-ASSOCIATED TYROSINE TRANSPOSASE"/>
    <property type="match status" value="1"/>
</dbReference>
<dbReference type="Gene3D" id="3.30.70.1290">
    <property type="entry name" value="Transposase IS200-like"/>
    <property type="match status" value="1"/>
</dbReference>
<dbReference type="SMART" id="SM01321">
    <property type="entry name" value="Y1_Tnp"/>
    <property type="match status" value="1"/>
</dbReference>
<dbReference type="SUPFAM" id="SSF143422">
    <property type="entry name" value="Transposase IS200-like"/>
    <property type="match status" value="1"/>
</dbReference>
<organism evidence="2 3">
    <name type="scientific">Alienimonas chondri</name>
    <dbReference type="NCBI Taxonomy" id="2681879"/>
    <lineage>
        <taxon>Bacteria</taxon>
        <taxon>Pseudomonadati</taxon>
        <taxon>Planctomycetota</taxon>
        <taxon>Planctomycetia</taxon>
        <taxon>Planctomycetales</taxon>
        <taxon>Planctomycetaceae</taxon>
        <taxon>Alienimonas</taxon>
    </lineage>
</organism>
<dbReference type="InterPro" id="IPR002686">
    <property type="entry name" value="Transposase_17"/>
</dbReference>
<dbReference type="EMBL" id="WTPX01000088">
    <property type="protein sequence ID" value="NNJ26626.1"/>
    <property type="molecule type" value="Genomic_DNA"/>
</dbReference>
<comment type="caution">
    <text evidence="2">The sequence shown here is derived from an EMBL/GenBank/DDBJ whole genome shotgun (WGS) entry which is preliminary data.</text>
</comment>
<feature type="domain" description="Transposase IS200-like" evidence="1">
    <location>
        <begin position="36"/>
        <end position="151"/>
    </location>
</feature>